<dbReference type="Gene3D" id="1.10.1670.10">
    <property type="entry name" value="Helix-hairpin-Helix base-excision DNA repair enzymes (C-terminal)"/>
    <property type="match status" value="1"/>
</dbReference>
<comment type="catalytic activity">
    <reaction evidence="13 14">
        <text>2'-deoxyribonucleotide-(2'-deoxyribose 5'-phosphate)-2'-deoxyribonucleotide-DNA = a 3'-end 2'-deoxyribonucleotide-(2,3-dehydro-2,3-deoxyribose 5'-phosphate)-DNA + a 5'-end 5'-phospho-2'-deoxyribonucleoside-DNA + H(+)</text>
        <dbReference type="Rhea" id="RHEA:66592"/>
        <dbReference type="Rhea" id="RHEA-COMP:13180"/>
        <dbReference type="Rhea" id="RHEA-COMP:16897"/>
        <dbReference type="Rhea" id="RHEA-COMP:17067"/>
        <dbReference type="ChEBI" id="CHEBI:15378"/>
        <dbReference type="ChEBI" id="CHEBI:136412"/>
        <dbReference type="ChEBI" id="CHEBI:157695"/>
        <dbReference type="ChEBI" id="CHEBI:167181"/>
        <dbReference type="EC" id="4.2.99.18"/>
    </reaction>
</comment>
<keyword evidence="7" id="KW-0809">Transit peptide</keyword>
<dbReference type="GO" id="GO:0000703">
    <property type="term" value="F:oxidized pyrimidine nucleobase lesion DNA N-glycosylase activity"/>
    <property type="evidence" value="ECO:0007669"/>
    <property type="project" value="UniProtKB-UniRule"/>
</dbReference>
<comment type="cofactor">
    <cofactor evidence="1">
        <name>[4Fe-4S] cluster</name>
        <dbReference type="ChEBI" id="CHEBI:49883"/>
    </cofactor>
</comment>
<keyword evidence="11 14" id="KW-0456">Lyase</keyword>
<gene>
    <name evidence="14" type="primary">NTH1</name>
    <name evidence="16" type="ORF">cand_029830</name>
</gene>
<evidence type="ECO:0000256" key="11">
    <source>
        <dbReference type="ARBA" id="ARBA00023239"/>
    </source>
</evidence>
<dbReference type="AlphaFoldDB" id="A0A1J4MN97"/>
<keyword evidence="9" id="KW-0411">Iron-sulfur</keyword>
<dbReference type="InterPro" id="IPR023170">
    <property type="entry name" value="HhH_base_excis_C"/>
</dbReference>
<sequence>MPSNRKYKELGEDNLVNFLPIWEAVTSFREKNIAPVDIYGCETFADISLPDDERHFHILVSTLLSSQTKDESTAACMNRLKKHGLTPQIICEMSINSLTKILYGVGFHNNKAKYLKEVSKIIIESYSGKVPDKYEQLISLPGIGPKMANLVLQTAFNKVNGISVDTHMHRIFNRIGWVKTKSPSETKYHMEKRLPHSYWRLVNKVFVGFGQIICRPVNPKCNECVIRALCSHGRRRHKTDIIEVKYE</sequence>
<evidence type="ECO:0000256" key="14">
    <source>
        <dbReference type="HAMAP-Rule" id="MF_03183"/>
    </source>
</evidence>
<dbReference type="InterPro" id="IPR004036">
    <property type="entry name" value="Endonuclease-III-like_CS2"/>
</dbReference>
<comment type="caution">
    <text evidence="16">The sequence shown here is derived from an EMBL/GenBank/DDBJ whole genome shotgun (WGS) entry which is preliminary data.</text>
</comment>
<reference evidence="16 17" key="1">
    <citation type="submission" date="2016-10" db="EMBL/GenBank/DDBJ databases">
        <title>Reductive evolution of mitochondrial metabolism and differential evolution of invasion-related proteins in Cryptosporidium.</title>
        <authorList>
            <person name="Liu S."/>
            <person name="Roellig D.M."/>
            <person name="Guo Y."/>
            <person name="Li N."/>
            <person name="Frace M.A."/>
            <person name="Tang K."/>
            <person name="Zhang L."/>
            <person name="Feng Y."/>
            <person name="Xiao L."/>
        </authorList>
    </citation>
    <scope>NUCLEOTIDE SEQUENCE [LARGE SCALE GENOMIC DNA]</scope>
    <source>
        <strain evidence="16">30847</strain>
    </source>
</reference>
<evidence type="ECO:0000256" key="13">
    <source>
        <dbReference type="ARBA" id="ARBA00044632"/>
    </source>
</evidence>
<dbReference type="InterPro" id="IPR003651">
    <property type="entry name" value="Endonuclease3_FeS-loop_motif"/>
</dbReference>
<keyword evidence="12 14" id="KW-0326">Glycosidase</keyword>
<evidence type="ECO:0000313" key="17">
    <source>
        <dbReference type="Proteomes" id="UP000186804"/>
    </source>
</evidence>
<dbReference type="SUPFAM" id="SSF48150">
    <property type="entry name" value="DNA-glycosylase"/>
    <property type="match status" value="1"/>
</dbReference>
<dbReference type="InterPro" id="IPR030841">
    <property type="entry name" value="NTH1"/>
</dbReference>
<dbReference type="VEuPathDB" id="CryptoDB:cand_029830"/>
<dbReference type="CDD" id="cd00056">
    <property type="entry name" value="ENDO3c"/>
    <property type="match status" value="1"/>
</dbReference>
<dbReference type="GO" id="GO:0006289">
    <property type="term" value="P:nucleotide-excision repair"/>
    <property type="evidence" value="ECO:0007669"/>
    <property type="project" value="TreeGrafter"/>
</dbReference>
<evidence type="ECO:0000256" key="9">
    <source>
        <dbReference type="ARBA" id="ARBA00023014"/>
    </source>
</evidence>
<evidence type="ECO:0000256" key="4">
    <source>
        <dbReference type="ARBA" id="ARBA00022723"/>
    </source>
</evidence>
<dbReference type="GO" id="GO:0005739">
    <property type="term" value="C:mitochondrion"/>
    <property type="evidence" value="ECO:0007669"/>
    <property type="project" value="UniProtKB-SubCell"/>
</dbReference>
<keyword evidence="5 14" id="KW-0227">DNA damage</keyword>
<accession>A0A1J4MN97</accession>
<evidence type="ECO:0000313" key="16">
    <source>
        <dbReference type="EMBL" id="OII75738.1"/>
    </source>
</evidence>
<dbReference type="GO" id="GO:0140078">
    <property type="term" value="F:class I DNA-(apurinic or apyrimidinic site) endonuclease activity"/>
    <property type="evidence" value="ECO:0007669"/>
    <property type="project" value="UniProtKB-EC"/>
</dbReference>
<dbReference type="Pfam" id="PF00633">
    <property type="entry name" value="HHH"/>
    <property type="match status" value="1"/>
</dbReference>
<dbReference type="PANTHER" id="PTHR43286">
    <property type="entry name" value="ENDONUCLEASE III-LIKE PROTEIN 1"/>
    <property type="match status" value="1"/>
</dbReference>
<keyword evidence="8" id="KW-0408">Iron</keyword>
<evidence type="ECO:0000259" key="15">
    <source>
        <dbReference type="SMART" id="SM00478"/>
    </source>
</evidence>
<keyword evidence="17" id="KW-1185">Reference proteome</keyword>
<dbReference type="GO" id="GO:0006285">
    <property type="term" value="P:base-excision repair, AP site formation"/>
    <property type="evidence" value="ECO:0007669"/>
    <property type="project" value="UniProtKB-UniRule"/>
</dbReference>
<dbReference type="EC" id="4.2.99.18" evidence="14"/>
<comment type="subcellular location">
    <subcellularLocation>
        <location evidence="14">Nucleus</location>
    </subcellularLocation>
    <subcellularLocation>
        <location evidence="14">Mitochondrion</location>
    </subcellularLocation>
</comment>
<evidence type="ECO:0000256" key="5">
    <source>
        <dbReference type="ARBA" id="ARBA00022763"/>
    </source>
</evidence>
<dbReference type="SMART" id="SM00478">
    <property type="entry name" value="ENDO3c"/>
    <property type="match status" value="1"/>
</dbReference>
<comment type="function">
    <text evidence="14">Bifunctional DNA N-glycosylase with associated apurinic/apyrimidinic (AP) lyase function that catalyzes the first step in base excision repair (BER), the primary repair pathway for the repair of oxidative DNA damage. The DNA N-glycosylase activity releases the damaged DNA base from DNA by cleaving the N-glycosidic bond, leaving an AP site. The AP lyase activity cleaves the phosphodiester bond 3' to the AP site by a beta-elimination. Primarily recognizes and repairs oxidative base damage of pyrimidines.</text>
</comment>
<comment type="similarity">
    <text evidence="2 14">Belongs to the Nth/MutY family.</text>
</comment>
<evidence type="ECO:0000256" key="3">
    <source>
        <dbReference type="ARBA" id="ARBA00022485"/>
    </source>
</evidence>
<dbReference type="InterPro" id="IPR004035">
    <property type="entry name" value="Endouclease-III_FeS-bd_BS"/>
</dbReference>
<proteinExistence type="inferred from homology"/>
<dbReference type="InterPro" id="IPR003265">
    <property type="entry name" value="HhH-GPD_domain"/>
</dbReference>
<keyword evidence="14" id="KW-0496">Mitochondrion</keyword>
<evidence type="ECO:0000256" key="2">
    <source>
        <dbReference type="ARBA" id="ARBA00008343"/>
    </source>
</evidence>
<dbReference type="Pfam" id="PF00730">
    <property type="entry name" value="HhH-GPD"/>
    <property type="match status" value="1"/>
</dbReference>
<dbReference type="HAMAP" id="MF_03183">
    <property type="entry name" value="Endonuclease_III_Nth"/>
    <property type="match status" value="1"/>
</dbReference>
<organism evidence="16 17">
    <name type="scientific">Cryptosporidium andersoni</name>
    <dbReference type="NCBI Taxonomy" id="117008"/>
    <lineage>
        <taxon>Eukaryota</taxon>
        <taxon>Sar</taxon>
        <taxon>Alveolata</taxon>
        <taxon>Apicomplexa</taxon>
        <taxon>Conoidasida</taxon>
        <taxon>Coccidia</taxon>
        <taxon>Eucoccidiorida</taxon>
        <taxon>Eimeriorina</taxon>
        <taxon>Cryptosporidiidae</taxon>
        <taxon>Cryptosporidium</taxon>
    </lineage>
</organism>
<dbReference type="InterPro" id="IPR000445">
    <property type="entry name" value="HhH_motif"/>
</dbReference>
<dbReference type="GO" id="GO:0046872">
    <property type="term" value="F:metal ion binding"/>
    <property type="evidence" value="ECO:0007669"/>
    <property type="project" value="UniProtKB-KW"/>
</dbReference>
<dbReference type="EC" id="3.2.2.-" evidence="14"/>
<keyword evidence="10 14" id="KW-0234">DNA repair</keyword>
<dbReference type="Gene3D" id="1.10.340.30">
    <property type="entry name" value="Hypothetical protein, domain 2"/>
    <property type="match status" value="1"/>
</dbReference>
<dbReference type="Proteomes" id="UP000186804">
    <property type="component" value="Unassembled WGS sequence"/>
</dbReference>
<dbReference type="OrthoDB" id="2099276at2759"/>
<evidence type="ECO:0000256" key="8">
    <source>
        <dbReference type="ARBA" id="ARBA00023004"/>
    </source>
</evidence>
<evidence type="ECO:0000256" key="10">
    <source>
        <dbReference type="ARBA" id="ARBA00023204"/>
    </source>
</evidence>
<feature type="domain" description="HhH-GPD" evidence="15">
    <location>
        <begin position="64"/>
        <end position="212"/>
    </location>
</feature>
<keyword evidence="14" id="KW-0539">Nucleus</keyword>
<name>A0A1J4MN97_9CRYT</name>
<dbReference type="FunFam" id="1.10.340.30:FF:000005">
    <property type="entry name" value="Endonuclease III-like protein 1"/>
    <property type="match status" value="1"/>
</dbReference>
<protein>
    <recommendedName>
        <fullName evidence="14">Endonuclease III homolog</fullName>
        <ecNumber evidence="14">3.2.2.-</ecNumber>
        <ecNumber evidence="14">4.2.99.18</ecNumber>
    </recommendedName>
    <alternativeName>
        <fullName evidence="14">Bifunctional DNA N-glycosylase/DNA-(apurinic or apyrimidinic site) lyase</fullName>
        <shortName evidence="14">DNA glycosylase/AP lyase</shortName>
    </alternativeName>
</protein>
<keyword evidence="4" id="KW-0479">Metal-binding</keyword>
<dbReference type="PROSITE" id="PS01155">
    <property type="entry name" value="ENDONUCLEASE_III_2"/>
    <property type="match status" value="1"/>
</dbReference>
<evidence type="ECO:0000256" key="1">
    <source>
        <dbReference type="ARBA" id="ARBA00001966"/>
    </source>
</evidence>
<dbReference type="EMBL" id="LRBS01000085">
    <property type="protein sequence ID" value="OII75738.1"/>
    <property type="molecule type" value="Genomic_DNA"/>
</dbReference>
<dbReference type="PANTHER" id="PTHR43286:SF1">
    <property type="entry name" value="ENDONUCLEASE III-LIKE PROTEIN 1"/>
    <property type="match status" value="1"/>
</dbReference>
<dbReference type="PROSITE" id="PS00764">
    <property type="entry name" value="ENDONUCLEASE_III_1"/>
    <property type="match status" value="1"/>
</dbReference>
<dbReference type="GO" id="GO:0051539">
    <property type="term" value="F:4 iron, 4 sulfur cluster binding"/>
    <property type="evidence" value="ECO:0007669"/>
    <property type="project" value="UniProtKB-KW"/>
</dbReference>
<evidence type="ECO:0000256" key="12">
    <source>
        <dbReference type="ARBA" id="ARBA00023295"/>
    </source>
</evidence>
<comment type="caution">
    <text evidence="14">Lacks conserved residue(s) required for the propagation of feature annotation.</text>
</comment>
<dbReference type="GO" id="GO:0003677">
    <property type="term" value="F:DNA binding"/>
    <property type="evidence" value="ECO:0007669"/>
    <property type="project" value="UniProtKB-UniRule"/>
</dbReference>
<dbReference type="GO" id="GO:0005634">
    <property type="term" value="C:nucleus"/>
    <property type="evidence" value="ECO:0007669"/>
    <property type="project" value="UniProtKB-SubCell"/>
</dbReference>
<evidence type="ECO:0000256" key="7">
    <source>
        <dbReference type="ARBA" id="ARBA00022946"/>
    </source>
</evidence>
<keyword evidence="3" id="KW-0004">4Fe-4S</keyword>
<keyword evidence="6 14" id="KW-0378">Hydrolase</keyword>
<evidence type="ECO:0000256" key="6">
    <source>
        <dbReference type="ARBA" id="ARBA00022801"/>
    </source>
</evidence>
<dbReference type="InterPro" id="IPR011257">
    <property type="entry name" value="DNA_glycosylase"/>
</dbReference>
<dbReference type="SMART" id="SM00525">
    <property type="entry name" value="FES"/>
    <property type="match status" value="1"/>
</dbReference>